<dbReference type="EMBL" id="SRLO01000044">
    <property type="protein sequence ID" value="TNN81841.1"/>
    <property type="molecule type" value="Genomic_DNA"/>
</dbReference>
<dbReference type="AlphaFoldDB" id="A0A4Z2IVI7"/>
<feature type="domain" description="Class II aldolase/adducin N-terminal" evidence="4">
    <location>
        <begin position="404"/>
        <end position="545"/>
    </location>
</feature>
<feature type="compositionally biased region" description="Acidic residues" evidence="3">
    <location>
        <begin position="798"/>
        <end position="811"/>
    </location>
</feature>
<reference evidence="5 6" key="1">
    <citation type="submission" date="2019-03" db="EMBL/GenBank/DDBJ databases">
        <title>First draft genome of Liparis tanakae, snailfish: a comprehensive survey of snailfish specific genes.</title>
        <authorList>
            <person name="Kim W."/>
            <person name="Song I."/>
            <person name="Jeong J.-H."/>
            <person name="Kim D."/>
            <person name="Kim S."/>
            <person name="Ryu S."/>
            <person name="Song J.Y."/>
            <person name="Lee S.K."/>
        </authorList>
    </citation>
    <scope>NUCLEOTIDE SEQUENCE [LARGE SCALE GENOMIC DNA]</scope>
    <source>
        <tissue evidence="5">Muscle</tissue>
    </source>
</reference>
<gene>
    <name evidence="5" type="primary">ADD3_0</name>
    <name evidence="5" type="ORF">EYF80_007970</name>
</gene>
<dbReference type="Proteomes" id="UP000314294">
    <property type="component" value="Unassembled WGS sequence"/>
</dbReference>
<evidence type="ECO:0000256" key="3">
    <source>
        <dbReference type="SAM" id="MobiDB-lite"/>
    </source>
</evidence>
<feature type="region of interest" description="Disordered" evidence="3">
    <location>
        <begin position="163"/>
        <end position="205"/>
    </location>
</feature>
<dbReference type="InterPro" id="IPR001303">
    <property type="entry name" value="Aldolase_II/adducin_N"/>
</dbReference>
<keyword evidence="6" id="KW-1185">Reference proteome</keyword>
<protein>
    <submittedName>
        <fullName evidence="5">Gamma-adducin</fullName>
    </submittedName>
</protein>
<dbReference type="GO" id="GO:0014069">
    <property type="term" value="C:postsynaptic density"/>
    <property type="evidence" value="ECO:0007669"/>
    <property type="project" value="TreeGrafter"/>
</dbReference>
<dbReference type="InterPro" id="IPR051017">
    <property type="entry name" value="Aldolase-II_Adducin_sf"/>
</dbReference>
<evidence type="ECO:0000313" key="6">
    <source>
        <dbReference type="Proteomes" id="UP000314294"/>
    </source>
</evidence>
<dbReference type="GO" id="GO:0051016">
    <property type="term" value="P:barbed-end actin filament capping"/>
    <property type="evidence" value="ECO:0007669"/>
    <property type="project" value="TreeGrafter"/>
</dbReference>
<feature type="compositionally biased region" description="Basic and acidic residues" evidence="3">
    <location>
        <begin position="175"/>
        <end position="186"/>
    </location>
</feature>
<feature type="compositionally biased region" description="Basic and acidic residues" evidence="3">
    <location>
        <begin position="899"/>
        <end position="908"/>
    </location>
</feature>
<name>A0A4Z2IVI7_9TELE</name>
<comment type="caution">
    <text evidence="5">The sequence shown here is derived from an EMBL/GenBank/DDBJ whole genome shotgun (WGS) entry which is preliminary data.</text>
</comment>
<evidence type="ECO:0000313" key="5">
    <source>
        <dbReference type="EMBL" id="TNN81841.1"/>
    </source>
</evidence>
<accession>A0A4Z2IVI7</accession>
<feature type="compositionally biased region" description="Basic and acidic residues" evidence="3">
    <location>
        <begin position="282"/>
        <end position="298"/>
    </location>
</feature>
<feature type="compositionally biased region" description="Low complexity" evidence="3">
    <location>
        <begin position="219"/>
        <end position="230"/>
    </location>
</feature>
<dbReference type="OrthoDB" id="3238794at2759"/>
<dbReference type="PANTHER" id="PTHR10672:SF5">
    <property type="entry name" value="GAMMA-ADDUCIN"/>
    <property type="match status" value="1"/>
</dbReference>
<organism evidence="5 6">
    <name type="scientific">Liparis tanakae</name>
    <name type="common">Tanaka's snailfish</name>
    <dbReference type="NCBI Taxonomy" id="230148"/>
    <lineage>
        <taxon>Eukaryota</taxon>
        <taxon>Metazoa</taxon>
        <taxon>Chordata</taxon>
        <taxon>Craniata</taxon>
        <taxon>Vertebrata</taxon>
        <taxon>Euteleostomi</taxon>
        <taxon>Actinopterygii</taxon>
        <taxon>Neopterygii</taxon>
        <taxon>Teleostei</taxon>
        <taxon>Neoteleostei</taxon>
        <taxon>Acanthomorphata</taxon>
        <taxon>Eupercaria</taxon>
        <taxon>Perciformes</taxon>
        <taxon>Cottioidei</taxon>
        <taxon>Cottales</taxon>
        <taxon>Liparidae</taxon>
        <taxon>Liparis</taxon>
    </lineage>
</organism>
<evidence type="ECO:0000259" key="4">
    <source>
        <dbReference type="SMART" id="SM01007"/>
    </source>
</evidence>
<dbReference type="GO" id="GO:0005886">
    <property type="term" value="C:plasma membrane"/>
    <property type="evidence" value="ECO:0007669"/>
    <property type="project" value="UniProtKB-SubCell"/>
</dbReference>
<dbReference type="GO" id="GO:0051015">
    <property type="term" value="F:actin filament binding"/>
    <property type="evidence" value="ECO:0007669"/>
    <property type="project" value="TreeGrafter"/>
</dbReference>
<evidence type="ECO:0000256" key="2">
    <source>
        <dbReference type="ARBA" id="ARBA00006274"/>
    </source>
</evidence>
<dbReference type="InterPro" id="IPR036409">
    <property type="entry name" value="Aldolase_II/adducin_N_sf"/>
</dbReference>
<dbReference type="SMART" id="SM01007">
    <property type="entry name" value="Aldolase_II"/>
    <property type="match status" value="1"/>
</dbReference>
<feature type="compositionally biased region" description="Basic and acidic residues" evidence="3">
    <location>
        <begin position="193"/>
        <end position="205"/>
    </location>
</feature>
<feature type="compositionally biased region" description="Polar residues" evidence="3">
    <location>
        <begin position="861"/>
        <end position="877"/>
    </location>
</feature>
<sequence length="908" mass="100865">MHCGEVQQRADKCSQMCNRTTRAEIGAEVATSSADPALQRRDVDSIWQHFHQVSSSTDGNSAVNLHIGLTPSLQIKIESPVQSQSLVSRTSSDKFPCFPVRIGSRRHRGAEGVQEIRGKAAVASLLGKPDDLLQKNSLLSGKVDAIWQRFTLLLIRPQTGDSLCTGYHGNPAGNKARDKDQRKTKDSPSQCLHELKPRSSRDETAGQKPLFTLLHLAAHAQQQQQQQQTTPPGDRSGAKLRFFRNNVSESQRKSRRLRSDDMNLVEVRQMAGSLTLSLSNNDPKERYLDRADDSDPEYLRSKNLSPDLRQDFNMMGQKKRVTHILQSPVFKDELEGLIQDQMTKGNNLTGLLALRQIADLVMASTLGGAGPLTSPISTGMVTPVNDLFGMESPSFAKGEKLSRCRLASLYRLVDLFSWARFTTSYNTVKVNIIGEVVDQGSTDLGIDHFGFAPHAAIYSMRPDVSSMKCGVLPISQEALLLGDVSCCGYHGSLDNKEEKVEFQKALGPTAKVMILRNHGLLALGETVEEAFHYVYHSQQACEIQVNALGCSGSLDNLVLLDREKFKPLTQRVAAAGLVMDNEVKWKVGEAELESLMRMLDNLGYRTGYSYRNPIVREKPRSKNDVEIPATVSAVSPEDGEPGLRSPFKFMAQKQQRERTRWLNSPNSYLRVDVPEHSPSGDVSPRTKTMWMKSSEPGNNVGTSIKIEDPNQFVPLNTDPTEVLDKRNRIKEQHRGDLMTSGPKSQLLSGIVVDTIKGPAFIVEDEEQTRSLPPNPFNGLTERVLEEYKSLVERKQLGQEEDDDATDAEEMTTFDGSTISLSLSPMMTPAKQGRHLSTDPIPNGKDHLEETDEDLSIEVSKLSLSPSETVDVSITSNEKSPKKKKTKFRTPSFLKKSKKRKDEKEKAEA</sequence>
<comment type="subcellular location">
    <subcellularLocation>
        <location evidence="1">Cell membrane</location>
        <topology evidence="1">Peripheral membrane protein</topology>
        <orientation evidence="1">Cytoplasmic side</orientation>
    </subcellularLocation>
</comment>
<feature type="region of interest" description="Disordered" evidence="3">
    <location>
        <begin position="277"/>
        <end position="298"/>
    </location>
</feature>
<dbReference type="SUPFAM" id="SSF53639">
    <property type="entry name" value="AraD/HMP-PK domain-like"/>
    <property type="match status" value="1"/>
</dbReference>
<feature type="compositionally biased region" description="Polar residues" evidence="3">
    <location>
        <begin position="813"/>
        <end position="824"/>
    </location>
</feature>
<evidence type="ECO:0000256" key="1">
    <source>
        <dbReference type="ARBA" id="ARBA00004413"/>
    </source>
</evidence>
<dbReference type="Gene3D" id="3.40.225.10">
    <property type="entry name" value="Class II aldolase/adducin N-terminal domain"/>
    <property type="match status" value="1"/>
</dbReference>
<dbReference type="GO" id="GO:0005856">
    <property type="term" value="C:cytoskeleton"/>
    <property type="evidence" value="ECO:0007669"/>
    <property type="project" value="TreeGrafter"/>
</dbReference>
<dbReference type="PANTHER" id="PTHR10672">
    <property type="entry name" value="ADDUCIN"/>
    <property type="match status" value="1"/>
</dbReference>
<comment type="similarity">
    <text evidence="2">Belongs to the aldolase class II family. Adducin subfamily.</text>
</comment>
<dbReference type="Pfam" id="PF00596">
    <property type="entry name" value="Aldolase_II"/>
    <property type="match status" value="1"/>
</dbReference>
<feature type="region of interest" description="Disordered" evidence="3">
    <location>
        <begin position="792"/>
        <end position="908"/>
    </location>
</feature>
<feature type="region of interest" description="Disordered" evidence="3">
    <location>
        <begin position="219"/>
        <end position="257"/>
    </location>
</feature>
<proteinExistence type="inferred from homology"/>